<sequence>TRPPQHLALKKLKNKMSIRTKVLGMVDVMMRVPPILVIDEILKIGMGLPSRSYQTANSVDAGGGISTSTETDAFSTDNLLNNNTEASASSMAYNVLNNVTNITNATLEHTIDNATAAATAGGILSSSFGSILEDLAKDIYLSDLLSITSVKIIICILGLLCAACIFMLWTRHLVMVYMFVISLGLTFLSHWSNVSALAILEKSPCILEDILSMNTTRLMDTGNVAASLLPHLVAQWFMGMLFAYIHLGPRYELLQKSMPFIFASPIILATLPLKTKMIKYLPIVADAVPLVLTKITVMSCSMEAGKTVYNGYQYAMNFVSNFGLSALIENEWQRLNVPSVLRVFWTIRISQEFISMLLNDSVSTLNLLPTMQKLLVDGCETLTAVLGMTSVISVICHYIGKVFQWYLLTFDNDEEKSLGTVSAVLFYILALQTGLTSLSPDKRFVRLCRNLCLLTTALLHFLHNIVSPILMSLSAARNPSRKRHFRALTVCAFLVIAPLCLLKTLWSRHSPSTWLLAVTAFSVEVVVKVLVSLATYTLFLLDARRQTFWEKLDDYLYYVRAFGNSVEFCFGILLFFNGAWILVFESGGAIRAIMMCIHAYFNIWCEARSGWSVFMKRRSAVHKISALPEATPAQLQAFDDVCAICYQEMYSAKITRCRHYFHGVCLRKWLYVQDRCPLCHEIMMYTDKTEEAEEDVRQQQEQNVPLQNSNREDNAIENRNRSSDDASSSSSAGSSNSFNSNSSGIASSSFIAANVVATSSNATTTSTTSTTAAAVATATAAASNTTHSFRFSPDLDVQD</sequence>
<feature type="compositionally biased region" description="Basic and acidic residues" evidence="10">
    <location>
        <begin position="710"/>
        <end position="724"/>
    </location>
</feature>
<feature type="region of interest" description="Disordered" evidence="10">
    <location>
        <begin position="691"/>
        <end position="738"/>
    </location>
</feature>
<organism evidence="13 14">
    <name type="scientific">Lucilia cuprina</name>
    <name type="common">Green bottle fly</name>
    <name type="synonym">Australian sheep blowfly</name>
    <dbReference type="NCBI Taxonomy" id="7375"/>
    <lineage>
        <taxon>Eukaryota</taxon>
        <taxon>Metazoa</taxon>
        <taxon>Ecdysozoa</taxon>
        <taxon>Arthropoda</taxon>
        <taxon>Hexapoda</taxon>
        <taxon>Insecta</taxon>
        <taxon>Pterygota</taxon>
        <taxon>Neoptera</taxon>
        <taxon>Endopterygota</taxon>
        <taxon>Diptera</taxon>
        <taxon>Brachycera</taxon>
        <taxon>Muscomorpha</taxon>
        <taxon>Oestroidea</taxon>
        <taxon>Calliphoridae</taxon>
        <taxon>Luciliinae</taxon>
        <taxon>Lucilia</taxon>
    </lineage>
</organism>
<keyword evidence="2 11" id="KW-0812">Transmembrane</keyword>
<gene>
    <name evidence="13" type="ORF">FF38_11662</name>
</gene>
<dbReference type="GO" id="GO:0008270">
    <property type="term" value="F:zinc ion binding"/>
    <property type="evidence" value="ECO:0007669"/>
    <property type="project" value="UniProtKB-KW"/>
</dbReference>
<evidence type="ECO:0000256" key="1">
    <source>
        <dbReference type="ARBA" id="ARBA00004477"/>
    </source>
</evidence>
<feature type="compositionally biased region" description="Low complexity" evidence="10">
    <location>
        <begin position="725"/>
        <end position="738"/>
    </location>
</feature>
<keyword evidence="14" id="KW-1185">Reference proteome</keyword>
<evidence type="ECO:0000259" key="12">
    <source>
        <dbReference type="PROSITE" id="PS50089"/>
    </source>
</evidence>
<name>A0A0L0CGU5_LUCCU</name>
<dbReference type="InterPro" id="IPR025754">
    <property type="entry name" value="TRC8_N_dom"/>
</dbReference>
<dbReference type="FunFam" id="3.30.40.10:FF:000166">
    <property type="entry name" value="E3 ubiquitin-protein ligase RNF139"/>
    <property type="match status" value="1"/>
</dbReference>
<keyword evidence="3" id="KW-0479">Metal-binding</keyword>
<dbReference type="InterPro" id="IPR050731">
    <property type="entry name" value="HRD1_E3_ubiq-ligases"/>
</dbReference>
<dbReference type="Pfam" id="PF13705">
    <property type="entry name" value="TRC8_N"/>
    <property type="match status" value="1"/>
</dbReference>
<dbReference type="PROSITE" id="PS50089">
    <property type="entry name" value="ZF_RING_2"/>
    <property type="match status" value="1"/>
</dbReference>
<dbReference type="GO" id="GO:0061630">
    <property type="term" value="F:ubiquitin protein ligase activity"/>
    <property type="evidence" value="ECO:0007669"/>
    <property type="project" value="TreeGrafter"/>
</dbReference>
<dbReference type="Proteomes" id="UP000037069">
    <property type="component" value="Unassembled WGS sequence"/>
</dbReference>
<keyword evidence="6" id="KW-0862">Zinc</keyword>
<dbReference type="InterPro" id="IPR001841">
    <property type="entry name" value="Znf_RING"/>
</dbReference>
<evidence type="ECO:0000256" key="2">
    <source>
        <dbReference type="ARBA" id="ARBA00022692"/>
    </source>
</evidence>
<dbReference type="EMBL" id="JRES01000501">
    <property type="protein sequence ID" value="KNC30724.1"/>
    <property type="molecule type" value="Genomic_DNA"/>
</dbReference>
<dbReference type="PANTHER" id="PTHR22763">
    <property type="entry name" value="RING ZINC FINGER PROTEIN"/>
    <property type="match status" value="1"/>
</dbReference>
<dbReference type="PANTHER" id="PTHR22763:SF163">
    <property type="entry name" value="E3 UBIQUITIN-PROTEIN LIGASE RNF139"/>
    <property type="match status" value="1"/>
</dbReference>
<accession>A0A0L0CGU5</accession>
<dbReference type="SUPFAM" id="SSF57850">
    <property type="entry name" value="RING/U-box"/>
    <property type="match status" value="1"/>
</dbReference>
<comment type="caution">
    <text evidence="13">The sequence shown here is derived from an EMBL/GenBank/DDBJ whole genome shotgun (WGS) entry which is preliminary data.</text>
</comment>
<evidence type="ECO:0000313" key="13">
    <source>
        <dbReference type="EMBL" id="KNC30724.1"/>
    </source>
</evidence>
<evidence type="ECO:0000256" key="5">
    <source>
        <dbReference type="ARBA" id="ARBA00022824"/>
    </source>
</evidence>
<protein>
    <submittedName>
        <fullName evidence="13">TRC8-like protein</fullName>
    </submittedName>
</protein>
<feature type="region of interest" description="Disordered" evidence="10">
    <location>
        <begin position="779"/>
        <end position="799"/>
    </location>
</feature>
<feature type="non-terminal residue" evidence="13">
    <location>
        <position position="1"/>
    </location>
</feature>
<reference evidence="13 14" key="1">
    <citation type="journal article" date="2015" name="Nat. Commun.">
        <title>Lucilia cuprina genome unlocks parasitic fly biology to underpin future interventions.</title>
        <authorList>
            <person name="Anstead C.A."/>
            <person name="Korhonen P.K."/>
            <person name="Young N.D."/>
            <person name="Hall R.S."/>
            <person name="Jex A.R."/>
            <person name="Murali S.C."/>
            <person name="Hughes D.S."/>
            <person name="Lee S.F."/>
            <person name="Perry T."/>
            <person name="Stroehlein A.J."/>
            <person name="Ansell B.R."/>
            <person name="Breugelmans B."/>
            <person name="Hofmann A."/>
            <person name="Qu J."/>
            <person name="Dugan S."/>
            <person name="Lee S.L."/>
            <person name="Chao H."/>
            <person name="Dinh H."/>
            <person name="Han Y."/>
            <person name="Doddapaneni H.V."/>
            <person name="Worley K.C."/>
            <person name="Muzny D.M."/>
            <person name="Ioannidis P."/>
            <person name="Waterhouse R.M."/>
            <person name="Zdobnov E.M."/>
            <person name="James P.J."/>
            <person name="Bagnall N.H."/>
            <person name="Kotze A.C."/>
            <person name="Gibbs R.A."/>
            <person name="Richards S."/>
            <person name="Batterham P."/>
            <person name="Gasser R.B."/>
        </authorList>
    </citation>
    <scope>NUCLEOTIDE SEQUENCE [LARGE SCALE GENOMIC DNA]</scope>
    <source>
        <strain evidence="13 14">LS</strain>
        <tissue evidence="13">Full body</tissue>
    </source>
</reference>
<feature type="transmembrane region" description="Helical" evidence="11">
    <location>
        <begin position="175"/>
        <end position="200"/>
    </location>
</feature>
<feature type="transmembrane region" description="Helical" evidence="11">
    <location>
        <begin position="144"/>
        <end position="169"/>
    </location>
</feature>
<evidence type="ECO:0000256" key="8">
    <source>
        <dbReference type="ARBA" id="ARBA00023136"/>
    </source>
</evidence>
<feature type="transmembrane region" description="Helical" evidence="11">
    <location>
        <begin position="485"/>
        <end position="502"/>
    </location>
</feature>
<dbReference type="GO" id="GO:0036503">
    <property type="term" value="P:ERAD pathway"/>
    <property type="evidence" value="ECO:0007669"/>
    <property type="project" value="TreeGrafter"/>
</dbReference>
<dbReference type="InterPro" id="IPR013083">
    <property type="entry name" value="Znf_RING/FYVE/PHD"/>
</dbReference>
<keyword evidence="8 11" id="KW-0472">Membrane</keyword>
<evidence type="ECO:0000256" key="4">
    <source>
        <dbReference type="ARBA" id="ARBA00022771"/>
    </source>
</evidence>
<keyword evidence="7 11" id="KW-1133">Transmembrane helix</keyword>
<feature type="transmembrane region" description="Helical" evidence="11">
    <location>
        <begin position="420"/>
        <end position="439"/>
    </location>
</feature>
<dbReference type="AlphaFoldDB" id="A0A0L0CGU5"/>
<keyword evidence="4 9" id="KW-0863">Zinc-finger</keyword>
<feature type="domain" description="RING-type" evidence="12">
    <location>
        <begin position="642"/>
        <end position="680"/>
    </location>
</feature>
<feature type="transmembrane region" description="Helical" evidence="11">
    <location>
        <begin position="561"/>
        <end position="584"/>
    </location>
</feature>
<dbReference type="Gene3D" id="3.30.40.10">
    <property type="entry name" value="Zinc/RING finger domain, C3HC4 (zinc finger)"/>
    <property type="match status" value="1"/>
</dbReference>
<dbReference type="CDD" id="cd16476">
    <property type="entry name" value="RING-H2_RNF139-like"/>
    <property type="match status" value="1"/>
</dbReference>
<feature type="transmembrane region" description="Helical" evidence="11">
    <location>
        <begin position="221"/>
        <end position="245"/>
    </location>
</feature>
<comment type="subcellular location">
    <subcellularLocation>
        <location evidence="1">Endoplasmic reticulum membrane</location>
        <topology evidence="1">Multi-pass membrane protein</topology>
    </subcellularLocation>
</comment>
<evidence type="ECO:0000256" key="10">
    <source>
        <dbReference type="SAM" id="MobiDB-lite"/>
    </source>
</evidence>
<evidence type="ECO:0000256" key="3">
    <source>
        <dbReference type="ARBA" id="ARBA00022723"/>
    </source>
</evidence>
<dbReference type="OMA" id="YWSNVST"/>
<evidence type="ECO:0000256" key="7">
    <source>
        <dbReference type="ARBA" id="ARBA00022989"/>
    </source>
</evidence>
<evidence type="ECO:0000256" key="6">
    <source>
        <dbReference type="ARBA" id="ARBA00022833"/>
    </source>
</evidence>
<feature type="transmembrane region" description="Helical" evidence="11">
    <location>
        <begin position="514"/>
        <end position="541"/>
    </location>
</feature>
<feature type="compositionally biased region" description="Polar residues" evidence="10">
    <location>
        <begin position="699"/>
        <end position="709"/>
    </location>
</feature>
<proteinExistence type="predicted"/>
<dbReference type="Pfam" id="PF13923">
    <property type="entry name" value="zf-C3HC4_2"/>
    <property type="match status" value="1"/>
</dbReference>
<keyword evidence="5" id="KW-0256">Endoplasmic reticulum</keyword>
<dbReference type="GO" id="GO:0036513">
    <property type="term" value="C:Derlin-1 retrotranslocation complex"/>
    <property type="evidence" value="ECO:0007669"/>
    <property type="project" value="TreeGrafter"/>
</dbReference>
<dbReference type="OrthoDB" id="4348522at2759"/>
<evidence type="ECO:0000256" key="11">
    <source>
        <dbReference type="SAM" id="Phobius"/>
    </source>
</evidence>
<feature type="transmembrane region" description="Helical" evidence="11">
    <location>
        <begin position="381"/>
        <end position="400"/>
    </location>
</feature>
<dbReference type="STRING" id="7375.A0A0L0CGU5"/>
<evidence type="ECO:0000256" key="9">
    <source>
        <dbReference type="PROSITE-ProRule" id="PRU00175"/>
    </source>
</evidence>
<evidence type="ECO:0000313" key="14">
    <source>
        <dbReference type="Proteomes" id="UP000037069"/>
    </source>
</evidence>
<dbReference type="GO" id="GO:0043161">
    <property type="term" value="P:proteasome-mediated ubiquitin-dependent protein catabolic process"/>
    <property type="evidence" value="ECO:0007669"/>
    <property type="project" value="TreeGrafter"/>
</dbReference>
<dbReference type="SMART" id="SM00184">
    <property type="entry name" value="RING"/>
    <property type="match status" value="1"/>
</dbReference>